<feature type="region of interest" description="Disordered" evidence="1">
    <location>
        <begin position="242"/>
        <end position="296"/>
    </location>
</feature>
<evidence type="ECO:0000256" key="1">
    <source>
        <dbReference type="SAM" id="MobiDB-lite"/>
    </source>
</evidence>
<feature type="domain" description="Ricin B lectin" evidence="2">
    <location>
        <begin position="43"/>
        <end position="115"/>
    </location>
</feature>
<dbReference type="EMBL" id="SSOP01000542">
    <property type="protein sequence ID" value="KAB5588168.1"/>
    <property type="molecule type" value="Genomic_DNA"/>
</dbReference>
<evidence type="ECO:0000313" key="4">
    <source>
        <dbReference type="Proteomes" id="UP000383932"/>
    </source>
</evidence>
<dbReference type="InterPro" id="IPR035992">
    <property type="entry name" value="Ricin_B-like_lectins"/>
</dbReference>
<dbReference type="OrthoDB" id="2131701at2759"/>
<dbReference type="InterPro" id="IPR000772">
    <property type="entry name" value="Ricin_B_lectin"/>
</dbReference>
<keyword evidence="4" id="KW-1185">Reference proteome</keyword>
<sequence>MANIESGTYRIVNLARRKAIRVPDERTDMITRGVHNKLISIINHQWFVQRTTEGSYRFKNCRYGGYLVVDSTECNSVVYHGRLASVNSVWKIIPNVRGGYLIRLEAADRVLDLHDRGEVYIWPQNDAEPQKLWALERLGGESRAAATDIDTVWEIVDQTWLRPHDLNQLSASQLQTMLAERDQQIAQQAERLTNLERQLGQKDRGLTEARMQSLRDSEVITGLRKDIKERDRRVAQQAERLADLERQLEQKNRDSAEARAQRPGDSKDANGGTGSIDGRSLDSSAEIPRRRGRFYF</sequence>
<evidence type="ECO:0000313" key="3">
    <source>
        <dbReference type="EMBL" id="KAB5588168.1"/>
    </source>
</evidence>
<organism evidence="3 4">
    <name type="scientific">Ceratobasidium theobromae</name>
    <dbReference type="NCBI Taxonomy" id="1582974"/>
    <lineage>
        <taxon>Eukaryota</taxon>
        <taxon>Fungi</taxon>
        <taxon>Dikarya</taxon>
        <taxon>Basidiomycota</taxon>
        <taxon>Agaricomycotina</taxon>
        <taxon>Agaricomycetes</taxon>
        <taxon>Cantharellales</taxon>
        <taxon>Ceratobasidiaceae</taxon>
        <taxon>Ceratobasidium</taxon>
    </lineage>
</organism>
<accession>A0A5N5Q9Q9</accession>
<evidence type="ECO:0000259" key="2">
    <source>
        <dbReference type="Pfam" id="PF14200"/>
    </source>
</evidence>
<dbReference type="Proteomes" id="UP000383932">
    <property type="component" value="Unassembled WGS sequence"/>
</dbReference>
<name>A0A5N5Q9Q9_9AGAM</name>
<feature type="compositionally biased region" description="Basic and acidic residues" evidence="1">
    <location>
        <begin position="242"/>
        <end position="268"/>
    </location>
</feature>
<dbReference type="Pfam" id="PF14200">
    <property type="entry name" value="RicinB_lectin_2"/>
    <property type="match status" value="1"/>
</dbReference>
<dbReference type="SUPFAM" id="SSF50370">
    <property type="entry name" value="Ricin B-like lectins"/>
    <property type="match status" value="1"/>
</dbReference>
<proteinExistence type="predicted"/>
<dbReference type="Gene3D" id="2.80.10.50">
    <property type="match status" value="1"/>
</dbReference>
<reference evidence="3 4" key="1">
    <citation type="journal article" date="2019" name="Fungal Biol. Biotechnol.">
        <title>Draft genome sequence of fastidious pathogen Ceratobasidium theobromae, which causes vascular-streak dieback in Theobroma cacao.</title>
        <authorList>
            <person name="Ali S.S."/>
            <person name="Asman A."/>
            <person name="Shao J."/>
            <person name="Firmansyah A.P."/>
            <person name="Susilo A.W."/>
            <person name="Rosmana A."/>
            <person name="McMahon P."/>
            <person name="Junaid M."/>
            <person name="Guest D."/>
            <person name="Kheng T.Y."/>
            <person name="Meinhardt L.W."/>
            <person name="Bailey B.A."/>
        </authorList>
    </citation>
    <scope>NUCLEOTIDE SEQUENCE [LARGE SCALE GENOMIC DNA]</scope>
    <source>
        <strain evidence="3 4">CT2</strain>
    </source>
</reference>
<protein>
    <recommendedName>
        <fullName evidence="2">Ricin B lectin domain-containing protein</fullName>
    </recommendedName>
</protein>
<dbReference type="AlphaFoldDB" id="A0A5N5Q9Q9"/>
<comment type="caution">
    <text evidence="3">The sequence shown here is derived from an EMBL/GenBank/DDBJ whole genome shotgun (WGS) entry which is preliminary data.</text>
</comment>
<gene>
    <name evidence="3" type="ORF">CTheo_8390</name>
</gene>